<dbReference type="GO" id="GO:0032007">
    <property type="term" value="P:negative regulation of TOR signaling"/>
    <property type="evidence" value="ECO:0007669"/>
    <property type="project" value="TreeGrafter"/>
</dbReference>
<protein>
    <recommendedName>
        <fullName evidence="7">DNA damage-inducible transcript 4 protein</fullName>
    </recommendedName>
</protein>
<evidence type="ECO:0000256" key="3">
    <source>
        <dbReference type="ARBA" id="ARBA00010670"/>
    </source>
</evidence>
<keyword evidence="4" id="KW-0963">Cytoplasm</keyword>
<comment type="subcellular location">
    <subcellularLocation>
        <location evidence="2">Cytoplasm</location>
    </subcellularLocation>
    <subcellularLocation>
        <location evidence="1">Mitochondrion</location>
    </subcellularLocation>
</comment>
<dbReference type="Proteomes" id="UP000472271">
    <property type="component" value="Chromosome 19"/>
</dbReference>
<dbReference type="Gene3D" id="3.90.470.40">
    <property type="entry name" value="RTP801-like"/>
    <property type="match status" value="1"/>
</dbReference>
<name>A0A672YM03_9TELE</name>
<dbReference type="Pfam" id="PF07809">
    <property type="entry name" value="RTP801_C"/>
    <property type="match status" value="1"/>
</dbReference>
<proteinExistence type="inferred from homology"/>
<accession>A0A672YM03</accession>
<evidence type="ECO:0000313" key="8">
    <source>
        <dbReference type="Ensembl" id="ENSSORP00005005646.1"/>
    </source>
</evidence>
<dbReference type="PANTHER" id="PTHR12478:SF7">
    <property type="entry name" value="DNA DAMAGE-INDUCIBLE TRANSCRIPT 4 PROTEIN"/>
    <property type="match status" value="1"/>
</dbReference>
<evidence type="ECO:0000256" key="5">
    <source>
        <dbReference type="ARBA" id="ARBA00022703"/>
    </source>
</evidence>
<organism evidence="8 9">
    <name type="scientific">Sphaeramia orbicularis</name>
    <name type="common">orbiculate cardinalfish</name>
    <dbReference type="NCBI Taxonomy" id="375764"/>
    <lineage>
        <taxon>Eukaryota</taxon>
        <taxon>Metazoa</taxon>
        <taxon>Chordata</taxon>
        <taxon>Craniata</taxon>
        <taxon>Vertebrata</taxon>
        <taxon>Euteleostomi</taxon>
        <taxon>Actinopterygii</taxon>
        <taxon>Neopterygii</taxon>
        <taxon>Teleostei</taxon>
        <taxon>Neoteleostei</taxon>
        <taxon>Acanthomorphata</taxon>
        <taxon>Gobiaria</taxon>
        <taxon>Kurtiformes</taxon>
        <taxon>Apogonoidei</taxon>
        <taxon>Apogonidae</taxon>
        <taxon>Apogoninae</taxon>
        <taxon>Sphaeramia</taxon>
    </lineage>
</organism>
<evidence type="ECO:0000256" key="7">
    <source>
        <dbReference type="ARBA" id="ARBA00040168"/>
    </source>
</evidence>
<evidence type="ECO:0000256" key="1">
    <source>
        <dbReference type="ARBA" id="ARBA00004173"/>
    </source>
</evidence>
<dbReference type="InterPro" id="IPR038281">
    <property type="entry name" value="RTP801-like_C_sf"/>
</dbReference>
<keyword evidence="6" id="KW-0496">Mitochondrion</keyword>
<reference evidence="8" key="2">
    <citation type="submission" date="2025-08" db="UniProtKB">
        <authorList>
            <consortium name="Ensembl"/>
        </authorList>
    </citation>
    <scope>IDENTIFICATION</scope>
</reference>
<reference evidence="8" key="3">
    <citation type="submission" date="2025-09" db="UniProtKB">
        <authorList>
            <consortium name="Ensembl"/>
        </authorList>
    </citation>
    <scope>IDENTIFICATION</scope>
</reference>
<sequence>IHHFPSPPFPPPVCLSSLLACYQAKYSADGVPLFDWLPRGAEAWLPWGLYKHCCETNRRAVQLLTRGGSKGGNFWKHIGQESFILAASAPCGLRGLMIDLCVEQGDVCENMAELSVDPYLVPTFQLTLVLRLESSGQAIKLSTGFPCYKKKLYCSEDLLIEEC</sequence>
<comment type="similarity">
    <text evidence="3">Belongs to the DDIT4 family.</text>
</comment>
<evidence type="ECO:0000313" key="9">
    <source>
        <dbReference type="Proteomes" id="UP000472271"/>
    </source>
</evidence>
<dbReference type="GO" id="GO:0006915">
    <property type="term" value="P:apoptotic process"/>
    <property type="evidence" value="ECO:0007669"/>
    <property type="project" value="UniProtKB-KW"/>
</dbReference>
<keyword evidence="9" id="KW-1185">Reference proteome</keyword>
<dbReference type="InParanoid" id="A0A672YM03"/>
<reference evidence="8" key="1">
    <citation type="submission" date="2019-06" db="EMBL/GenBank/DDBJ databases">
        <authorList>
            <consortium name="Wellcome Sanger Institute Data Sharing"/>
        </authorList>
    </citation>
    <scope>NUCLEOTIDE SEQUENCE [LARGE SCALE GENOMIC DNA]</scope>
</reference>
<dbReference type="GO" id="GO:0005739">
    <property type="term" value="C:mitochondrion"/>
    <property type="evidence" value="ECO:0007669"/>
    <property type="project" value="UniProtKB-SubCell"/>
</dbReference>
<evidence type="ECO:0000256" key="2">
    <source>
        <dbReference type="ARBA" id="ARBA00004496"/>
    </source>
</evidence>
<dbReference type="GO" id="GO:0001666">
    <property type="term" value="P:response to hypoxia"/>
    <property type="evidence" value="ECO:0007669"/>
    <property type="project" value="TreeGrafter"/>
</dbReference>
<evidence type="ECO:0000256" key="6">
    <source>
        <dbReference type="ARBA" id="ARBA00023128"/>
    </source>
</evidence>
<dbReference type="InterPro" id="IPR012918">
    <property type="entry name" value="RTP801-like"/>
</dbReference>
<dbReference type="AlphaFoldDB" id="A0A672YM03"/>
<evidence type="ECO:0000256" key="4">
    <source>
        <dbReference type="ARBA" id="ARBA00022490"/>
    </source>
</evidence>
<dbReference type="PANTHER" id="PTHR12478">
    <property type="entry name" value="DNA-DAMAGE-INDUCIBLE TRANSCRIPT 4 PROTEIN DDIT4"/>
    <property type="match status" value="1"/>
</dbReference>
<dbReference type="Ensembl" id="ENSSORT00005005888.1">
    <property type="protein sequence ID" value="ENSSORP00005005646.1"/>
    <property type="gene ID" value="ENSSORG00005003424.1"/>
</dbReference>
<dbReference type="GO" id="GO:0071889">
    <property type="term" value="F:14-3-3 protein binding"/>
    <property type="evidence" value="ECO:0007669"/>
    <property type="project" value="TreeGrafter"/>
</dbReference>
<keyword evidence="5" id="KW-0053">Apoptosis</keyword>